<dbReference type="SUPFAM" id="SSF53474">
    <property type="entry name" value="alpha/beta-Hydrolases"/>
    <property type="match status" value="1"/>
</dbReference>
<protein>
    <submittedName>
        <fullName evidence="2">Alpha/beta hydrolase family protein</fullName>
    </submittedName>
</protein>
<dbReference type="Pfam" id="PF12740">
    <property type="entry name" value="PETase"/>
    <property type="match status" value="1"/>
</dbReference>
<dbReference type="InterPro" id="IPR041127">
    <property type="entry name" value="PET_hydrolase/cutinase-like"/>
</dbReference>
<accession>A0A6B8VV76</accession>
<dbReference type="PANTHER" id="PTHR33428:SF14">
    <property type="entry name" value="CARBOXYLESTERASE TYPE B DOMAIN-CONTAINING PROTEIN"/>
    <property type="match status" value="1"/>
</dbReference>
<evidence type="ECO:0000313" key="3">
    <source>
        <dbReference type="Proteomes" id="UP000427071"/>
    </source>
</evidence>
<evidence type="ECO:0000313" key="2">
    <source>
        <dbReference type="EMBL" id="QGU02825.1"/>
    </source>
</evidence>
<dbReference type="PANTHER" id="PTHR33428">
    <property type="entry name" value="CHLOROPHYLLASE-2, CHLOROPLASTIC"/>
    <property type="match status" value="1"/>
</dbReference>
<feature type="domain" description="PET hydrolase/cutinase-like" evidence="1">
    <location>
        <begin position="31"/>
        <end position="176"/>
    </location>
</feature>
<dbReference type="GO" id="GO:0016787">
    <property type="term" value="F:hydrolase activity"/>
    <property type="evidence" value="ECO:0007669"/>
    <property type="project" value="UniProtKB-KW"/>
</dbReference>
<keyword evidence="3" id="KW-1185">Reference proteome</keyword>
<reference evidence="3" key="1">
    <citation type="submission" date="2019-11" db="EMBL/GenBank/DDBJ databases">
        <title>Complete genome sequence of Corynebacterium kalinowskii 1959, a novel Corynebacterium species isolated from soil of a small paddock in Vilsendorf, Germany.</title>
        <authorList>
            <person name="Schaffert L."/>
            <person name="Ruwe M."/>
            <person name="Milse J."/>
            <person name="Hanuschka K."/>
            <person name="Ortseifen V."/>
            <person name="Droste J."/>
            <person name="Brandt D."/>
            <person name="Schlueter L."/>
            <person name="Kutter Y."/>
            <person name="Vinke S."/>
            <person name="Viehoefer P."/>
            <person name="Jacob L."/>
            <person name="Luebke N.-C."/>
            <person name="Schulte-Berndt E."/>
            <person name="Hain C."/>
            <person name="Linder M."/>
            <person name="Schmidt P."/>
            <person name="Wollenschlaeger L."/>
            <person name="Luttermann T."/>
            <person name="Thieme E."/>
            <person name="Hassa J."/>
            <person name="Haak M."/>
            <person name="Wittchen M."/>
            <person name="Mentz A."/>
            <person name="Persicke M."/>
            <person name="Busche T."/>
            <person name="Ruckert C."/>
        </authorList>
    </citation>
    <scope>NUCLEOTIDE SEQUENCE [LARGE SCALE GENOMIC DNA]</scope>
    <source>
        <strain evidence="3">1959</strain>
    </source>
</reference>
<sequence length="279" mass="29240">MAENLNKHLSKLSKRGPHRVLVGDLEYAGLPGKIYTPAEGNGLPAVAFGHDWMTDIKRYHATVRHLASWGIVVAAPNTETGFLPNHRGFAADLETAIQILTGVKLGTGSVTVAPGKIGLVGHGMGAGCAVLAAAGREHLKAVAALYPALTSPSCETAAQAVTTPGFVLGESERDFVNTGNPVKVAANWAGACAYREIDGATQAGFAELSLSRVAMGMGRPQTAIQELTRGLLTGFLLHRVDGQNKYEAFSDSTATARKVTSFDATGVRLRLGDVEHTAL</sequence>
<dbReference type="Gene3D" id="3.40.50.1820">
    <property type="entry name" value="alpha/beta hydrolase"/>
    <property type="match status" value="1"/>
</dbReference>
<name>A0A6B8VV76_9CORY</name>
<organism evidence="2 3">
    <name type="scientific">Corynebacterium kalinowskii</name>
    <dbReference type="NCBI Taxonomy" id="2675216"/>
    <lineage>
        <taxon>Bacteria</taxon>
        <taxon>Bacillati</taxon>
        <taxon>Actinomycetota</taxon>
        <taxon>Actinomycetes</taxon>
        <taxon>Mycobacteriales</taxon>
        <taxon>Corynebacteriaceae</taxon>
        <taxon>Corynebacterium</taxon>
    </lineage>
</organism>
<dbReference type="RefSeq" id="WP_156193169.1">
    <property type="nucleotide sequence ID" value="NZ_CP046452.1"/>
</dbReference>
<proteinExistence type="predicted"/>
<dbReference type="KEGG" id="ckw:CKALI_09850"/>
<dbReference type="InterPro" id="IPR029058">
    <property type="entry name" value="AB_hydrolase_fold"/>
</dbReference>
<gene>
    <name evidence="2" type="ORF">CKALI_09850</name>
</gene>
<keyword evidence="2" id="KW-0378">Hydrolase</keyword>
<dbReference type="AlphaFoldDB" id="A0A6B8VV76"/>
<dbReference type="EMBL" id="CP046452">
    <property type="protein sequence ID" value="QGU02825.1"/>
    <property type="molecule type" value="Genomic_DNA"/>
</dbReference>
<dbReference type="Proteomes" id="UP000427071">
    <property type="component" value="Chromosome"/>
</dbReference>
<evidence type="ECO:0000259" key="1">
    <source>
        <dbReference type="Pfam" id="PF12740"/>
    </source>
</evidence>